<gene>
    <name evidence="1" type="ORF">TNCV_354431</name>
</gene>
<comment type="caution">
    <text evidence="1">The sequence shown here is derived from an EMBL/GenBank/DDBJ whole genome shotgun (WGS) entry which is preliminary data.</text>
</comment>
<dbReference type="EMBL" id="BMAU01021374">
    <property type="protein sequence ID" value="GFY26126.1"/>
    <property type="molecule type" value="Genomic_DNA"/>
</dbReference>
<dbReference type="AlphaFoldDB" id="A0A8X6W1J0"/>
<reference evidence="1" key="1">
    <citation type="submission" date="2020-08" db="EMBL/GenBank/DDBJ databases">
        <title>Multicomponent nature underlies the extraordinary mechanical properties of spider dragline silk.</title>
        <authorList>
            <person name="Kono N."/>
            <person name="Nakamura H."/>
            <person name="Mori M."/>
            <person name="Yoshida Y."/>
            <person name="Ohtoshi R."/>
            <person name="Malay A.D."/>
            <person name="Moran D.A.P."/>
            <person name="Tomita M."/>
            <person name="Numata K."/>
            <person name="Arakawa K."/>
        </authorList>
    </citation>
    <scope>NUCLEOTIDE SEQUENCE</scope>
</reference>
<evidence type="ECO:0000313" key="2">
    <source>
        <dbReference type="Proteomes" id="UP000887159"/>
    </source>
</evidence>
<keyword evidence="2" id="KW-1185">Reference proteome</keyword>
<organism evidence="1 2">
    <name type="scientific">Trichonephila clavipes</name>
    <name type="common">Golden silk orbweaver</name>
    <name type="synonym">Nephila clavipes</name>
    <dbReference type="NCBI Taxonomy" id="2585209"/>
    <lineage>
        <taxon>Eukaryota</taxon>
        <taxon>Metazoa</taxon>
        <taxon>Ecdysozoa</taxon>
        <taxon>Arthropoda</taxon>
        <taxon>Chelicerata</taxon>
        <taxon>Arachnida</taxon>
        <taxon>Araneae</taxon>
        <taxon>Araneomorphae</taxon>
        <taxon>Entelegynae</taxon>
        <taxon>Araneoidea</taxon>
        <taxon>Nephilidae</taxon>
        <taxon>Trichonephila</taxon>
    </lineage>
</organism>
<name>A0A8X6W1J0_TRICX</name>
<evidence type="ECO:0000313" key="1">
    <source>
        <dbReference type="EMBL" id="GFY26126.1"/>
    </source>
</evidence>
<protein>
    <submittedName>
        <fullName evidence="1">Uncharacterized protein</fullName>
    </submittedName>
</protein>
<accession>A0A8X6W1J0</accession>
<dbReference type="Proteomes" id="UP000887159">
    <property type="component" value="Unassembled WGS sequence"/>
</dbReference>
<proteinExistence type="predicted"/>
<sequence>MSSSQSTSENLRCSGGRCKLNMSRFKCPHVAVMWKLEQRNLNAGVILVPLPLFKSTRSFANSSRGALKCDVNLTRSHSTDSASFWGSLVTFQLD</sequence>